<reference evidence="7" key="1">
    <citation type="submission" date="2012-12" db="EMBL/GenBank/DDBJ databases">
        <authorList>
            <person name="Pethick F.E."/>
            <person name="MacFadyen A.C."/>
            <person name="Tang Z."/>
            <person name="Sangal V."/>
            <person name="Tze-Tze L."/>
            <person name="Chu J."/>
            <person name="Guo M."/>
            <person name="Kirby R."/>
            <person name="Hoskisson P.A."/>
            <person name="Herron P.R."/>
            <person name="Hunter I.S."/>
        </authorList>
    </citation>
    <scope>NUCLEOTIDE SEQUENCE</scope>
    <source>
        <strain evidence="7">ATCC 10970</strain>
    </source>
</reference>
<feature type="domain" description="Iron-binding zinc finger CDGSH type" evidence="6">
    <location>
        <begin position="37"/>
        <end position="81"/>
    </location>
</feature>
<keyword evidence="3" id="KW-0408">Iron</keyword>
<dbReference type="SMART" id="SM00704">
    <property type="entry name" value="ZnF_CDGSH"/>
    <property type="match status" value="1"/>
</dbReference>
<feature type="region of interest" description="Disordered" evidence="5">
    <location>
        <begin position="1"/>
        <end position="37"/>
    </location>
</feature>
<dbReference type="GO" id="GO:0005737">
    <property type="term" value="C:cytoplasm"/>
    <property type="evidence" value="ECO:0007669"/>
    <property type="project" value="UniProtKB-ARBA"/>
</dbReference>
<dbReference type="InterPro" id="IPR018967">
    <property type="entry name" value="FeS-contain_CDGSH-typ"/>
</dbReference>
<evidence type="ECO:0000313" key="8">
    <source>
        <dbReference type="Proteomes" id="UP000011074"/>
    </source>
</evidence>
<evidence type="ECO:0000256" key="3">
    <source>
        <dbReference type="ARBA" id="ARBA00023004"/>
    </source>
</evidence>
<keyword evidence="1" id="KW-0001">2Fe-2S</keyword>
<reference evidence="7" key="3">
    <citation type="journal article" date="2021" name="bioRxiv">
        <title>Bilateral symmetry of linear streptomycete chromosomes.</title>
        <authorList>
            <person name="Algora-Gallardo L."/>
            <person name="Schniete J.K."/>
            <person name="Mark D.R."/>
            <person name="Hunter I.S."/>
            <person name="Herron P.R."/>
        </authorList>
    </citation>
    <scope>NUCLEOTIDE SEQUENCE</scope>
    <source>
        <strain evidence="7">ATCC 10970</strain>
    </source>
</reference>
<dbReference type="Pfam" id="PF09360">
    <property type="entry name" value="zf-CDGSH"/>
    <property type="match status" value="1"/>
</dbReference>
<reference evidence="7" key="2">
    <citation type="submission" date="2020-01" db="EMBL/GenBank/DDBJ databases">
        <authorList>
            <person name="Algora L."/>
            <person name="Schniete J.K."/>
            <person name="MacFadyen A."/>
            <person name="Hoskisson P.A."/>
            <person name="Hunter I.S."/>
            <person name="Herron P.R."/>
        </authorList>
    </citation>
    <scope>NUCLEOTIDE SEQUENCE</scope>
    <source>
        <strain evidence="7">ATCC 10970</strain>
    </source>
</reference>
<keyword evidence="4" id="KW-0411">Iron-sulfur</keyword>
<feature type="compositionally biased region" description="Basic and acidic residues" evidence="5">
    <location>
        <begin position="1"/>
        <end position="27"/>
    </location>
</feature>
<protein>
    <submittedName>
        <fullName evidence="7">CDGSH iron-sulfur domain-containing protein</fullName>
    </submittedName>
</protein>
<dbReference type="AlphaFoldDB" id="L8ELR7"/>
<evidence type="ECO:0000259" key="6">
    <source>
        <dbReference type="SMART" id="SM00704"/>
    </source>
</evidence>
<feature type="region of interest" description="Disordered" evidence="5">
    <location>
        <begin position="71"/>
        <end position="92"/>
    </location>
</feature>
<dbReference type="GO" id="GO:0046872">
    <property type="term" value="F:metal ion binding"/>
    <property type="evidence" value="ECO:0007669"/>
    <property type="project" value="UniProtKB-KW"/>
</dbReference>
<gene>
    <name evidence="7" type="ORF">SRIM_031150</name>
</gene>
<dbReference type="InterPro" id="IPR042216">
    <property type="entry name" value="MitoNEET_CISD"/>
</dbReference>
<dbReference type="GO" id="GO:0051537">
    <property type="term" value="F:2 iron, 2 sulfur cluster binding"/>
    <property type="evidence" value="ECO:0007669"/>
    <property type="project" value="UniProtKB-KW"/>
</dbReference>
<accession>L8ELR7</accession>
<evidence type="ECO:0000256" key="2">
    <source>
        <dbReference type="ARBA" id="ARBA00022723"/>
    </source>
</evidence>
<dbReference type="Proteomes" id="UP000011074">
    <property type="component" value="Chromosome"/>
</dbReference>
<name>L8ELR7_STRR1</name>
<evidence type="ECO:0000256" key="1">
    <source>
        <dbReference type="ARBA" id="ARBA00022714"/>
    </source>
</evidence>
<keyword evidence="2" id="KW-0479">Metal-binding</keyword>
<evidence type="ECO:0000256" key="5">
    <source>
        <dbReference type="SAM" id="MobiDB-lite"/>
    </source>
</evidence>
<dbReference type="EMBL" id="CP048261">
    <property type="protein sequence ID" value="QST84033.1"/>
    <property type="molecule type" value="Genomic_DNA"/>
</dbReference>
<evidence type="ECO:0000256" key="4">
    <source>
        <dbReference type="ARBA" id="ARBA00023014"/>
    </source>
</evidence>
<organism evidence="7 8">
    <name type="scientific">Streptomyces rimosus subsp. rimosus (strain ATCC 10970 / DSM 40260 / JCM 4667 / NRRL 2234)</name>
    <dbReference type="NCBI Taxonomy" id="1265868"/>
    <lineage>
        <taxon>Bacteria</taxon>
        <taxon>Bacillati</taxon>
        <taxon>Actinomycetota</taxon>
        <taxon>Actinomycetes</taxon>
        <taxon>Kitasatosporales</taxon>
        <taxon>Streptomycetaceae</taxon>
        <taxon>Streptomyces</taxon>
    </lineage>
</organism>
<proteinExistence type="predicted"/>
<evidence type="ECO:0000313" key="7">
    <source>
        <dbReference type="EMBL" id="QST84033.1"/>
    </source>
</evidence>
<sequence>MPSAPREEQEPVAERAHGGREDARRVVQDPGGPVLIEGPVEVQLDDGTTARSDRPFVALCMCRRSRSYPWCDTSHRGRKRPPAPRARAAGDS</sequence>
<dbReference type="Gene3D" id="3.40.5.90">
    <property type="entry name" value="CDGSH iron-sulfur domain, mitoNEET-type"/>
    <property type="match status" value="1"/>
</dbReference>